<dbReference type="KEGG" id="maer:DAI18_04240"/>
<dbReference type="InterPro" id="IPR010466">
    <property type="entry name" value="DUF1058"/>
</dbReference>
<dbReference type="RefSeq" id="WP_084299795.1">
    <property type="nucleotide sequence ID" value="NZ_CALFSO010000071.1"/>
</dbReference>
<reference evidence="1 2" key="1">
    <citation type="submission" date="2018-04" db="EMBL/GenBank/DDBJ databases">
        <title>Denitrifier Microvirgula.</title>
        <authorList>
            <person name="Anderson E."/>
            <person name="Jang J."/>
            <person name="Ishii S."/>
        </authorList>
    </citation>
    <scope>NUCLEOTIDE SEQUENCE [LARGE SCALE GENOMIC DNA]</scope>
    <source>
        <strain evidence="1 2">BE2.4</strain>
    </source>
</reference>
<dbReference type="EMBL" id="CP028519">
    <property type="protein sequence ID" value="AVY93343.1"/>
    <property type="molecule type" value="Genomic_DNA"/>
</dbReference>
<accession>A0A2S0P7Q9</accession>
<dbReference type="AlphaFoldDB" id="A0A2S0P7Q9"/>
<dbReference type="Gene3D" id="2.30.30.40">
    <property type="entry name" value="SH3 Domains"/>
    <property type="match status" value="2"/>
</dbReference>
<evidence type="ECO:0000313" key="1">
    <source>
        <dbReference type="EMBL" id="AVY93343.1"/>
    </source>
</evidence>
<sequence length="159" mass="17259">MKPTKTTRVTGIAGLTRLSLFAVLALVAGAVQALEFRSVKDTGVAFYDSPSLAGRKLFLVSRYYPVEVLTRQNEWARIRDASGAIAWVQYASLSPTRTVVVTAPEAVIRTSPDVKSSVSFKATRDVALQLLEPPKSGWVKVRHRDGVSGYAPLAALWGL</sequence>
<dbReference type="Proteomes" id="UP000244173">
    <property type="component" value="Chromosome"/>
</dbReference>
<proteinExistence type="predicted"/>
<keyword evidence="2" id="KW-1185">Reference proteome</keyword>
<dbReference type="OrthoDB" id="5297720at2"/>
<dbReference type="Pfam" id="PF06347">
    <property type="entry name" value="SH3_4"/>
    <property type="match status" value="2"/>
</dbReference>
<organism evidence="1 2">
    <name type="scientific">Microvirgula aerodenitrificans</name>
    <dbReference type="NCBI Taxonomy" id="57480"/>
    <lineage>
        <taxon>Bacteria</taxon>
        <taxon>Pseudomonadati</taxon>
        <taxon>Pseudomonadota</taxon>
        <taxon>Betaproteobacteria</taxon>
        <taxon>Neisseriales</taxon>
        <taxon>Aquaspirillaceae</taxon>
        <taxon>Microvirgula</taxon>
    </lineage>
</organism>
<name>A0A2S0P7Q9_9NEIS</name>
<evidence type="ECO:0000313" key="2">
    <source>
        <dbReference type="Proteomes" id="UP000244173"/>
    </source>
</evidence>
<gene>
    <name evidence="1" type="ORF">DAI18_04240</name>
</gene>
<protein>
    <submittedName>
        <fullName evidence="1">SH3 domain-containing protein</fullName>
    </submittedName>
</protein>
<dbReference type="STRING" id="1122240.GCA_000620105_00589"/>